<dbReference type="PRINTS" id="PR00133">
    <property type="entry name" value="GLHYDRLASE3"/>
</dbReference>
<dbReference type="InterPro" id="IPR001764">
    <property type="entry name" value="Glyco_hydro_3_N"/>
</dbReference>
<evidence type="ECO:0000313" key="8">
    <source>
        <dbReference type="EMBL" id="SSZ46662.1"/>
    </source>
</evidence>
<dbReference type="SUPFAM" id="SSF52279">
    <property type="entry name" value="Beta-D-glucan exohydrolase, C-terminal domain"/>
    <property type="match status" value="1"/>
</dbReference>
<evidence type="ECO:0000256" key="5">
    <source>
        <dbReference type="ARBA" id="ARBA00023295"/>
    </source>
</evidence>
<keyword evidence="4" id="KW-0378">Hydrolase</keyword>
<keyword evidence="5" id="KW-0326">Glycosidase</keyword>
<protein>
    <recommendedName>
        <fullName evidence="3">beta-N-acetylhexosaminidase</fullName>
        <ecNumber evidence="3">3.2.1.52</ecNumber>
    </recommendedName>
</protein>
<evidence type="ECO:0000256" key="6">
    <source>
        <dbReference type="SAM" id="SignalP"/>
    </source>
</evidence>
<dbReference type="SUPFAM" id="SSF51445">
    <property type="entry name" value="(Trans)glycosidases"/>
    <property type="match status" value="1"/>
</dbReference>
<dbReference type="PANTHER" id="PTHR30480:SF13">
    <property type="entry name" value="BETA-HEXOSAMINIDASE"/>
    <property type="match status" value="1"/>
</dbReference>
<sequence length="568" mass="63140">MIKKLLGNILLLLLISNHQVVWGQFVPKNITEEQRIKANHWVEKTYQNMSQDERLGQLFIIALYTNKGDAFIQNVRNIVEKEQIGGLILMQDDASKEISLVNELHAKSKIPLLIGMDAEWGLYQRIPIAHKFPWAITLGAIQNKQTIYENAKKIAQDAKRIGVNWNFAPVVDVNTNPKNPIIGNRSFGSTVENVTQSAYAYTMGLQDQNILAAIKHFPGHGDTSTDSHLTLPVVHHSLDRLQAVELAPFQNLIDKGIGGVMVAHVYVPTLEKGKNIPASLSYSVVTELLKKQMGYQGLIITDALNMNAVADTYPPGVVDALAFKAGNDIMLFSQDVAKGKAEIQKAIDRGEIPAQRVEESVKKILKTKYFLGLSQHPETINSQNIHWDLKTEKHRQIIQNAYSEAVTLLKDDKNLLPLKKEDTYYYLPLEEAPLGLYPDLLQLGITLKTIEPKDIPHLPQSAKVIIGIHKDNSTAYKPYTISKQNKTLIQKIAEKHPVLLHIFGSPYALADVEIKNISTVVVAYENNDDAVIASVQGLLGKKSINGRLPVTVNHTLPAGSGITKNETK</sequence>
<dbReference type="InterPro" id="IPR019800">
    <property type="entry name" value="Glyco_hydro_3_AS"/>
</dbReference>
<dbReference type="InterPro" id="IPR017853">
    <property type="entry name" value="GH"/>
</dbReference>
<dbReference type="PROSITE" id="PS00775">
    <property type="entry name" value="GLYCOSYL_HYDROL_F3"/>
    <property type="match status" value="1"/>
</dbReference>
<gene>
    <name evidence="8" type="primary">ybbD</name>
    <name evidence="8" type="ORF">NCTC11661_00309</name>
</gene>
<feature type="signal peptide" evidence="6">
    <location>
        <begin position="1"/>
        <end position="23"/>
    </location>
</feature>
<dbReference type="Pfam" id="PF00933">
    <property type="entry name" value="Glyco_hydro_3"/>
    <property type="match status" value="1"/>
</dbReference>
<evidence type="ECO:0000256" key="2">
    <source>
        <dbReference type="ARBA" id="ARBA00005336"/>
    </source>
</evidence>
<dbReference type="PANTHER" id="PTHR30480">
    <property type="entry name" value="BETA-HEXOSAMINIDASE-RELATED"/>
    <property type="match status" value="1"/>
</dbReference>
<dbReference type="InterPro" id="IPR036881">
    <property type="entry name" value="Glyco_hydro_3_C_sf"/>
</dbReference>
<evidence type="ECO:0000256" key="1">
    <source>
        <dbReference type="ARBA" id="ARBA00001231"/>
    </source>
</evidence>
<dbReference type="InterPro" id="IPR050226">
    <property type="entry name" value="NagZ_Beta-hexosaminidase"/>
</dbReference>
<dbReference type="EC" id="3.2.1.52" evidence="3"/>
<evidence type="ECO:0000259" key="7">
    <source>
        <dbReference type="Pfam" id="PF00933"/>
    </source>
</evidence>
<evidence type="ECO:0000256" key="3">
    <source>
        <dbReference type="ARBA" id="ARBA00012663"/>
    </source>
</evidence>
<dbReference type="Gene3D" id="3.40.50.1700">
    <property type="entry name" value="Glycoside hydrolase family 3 C-terminal domain"/>
    <property type="match status" value="1"/>
</dbReference>
<dbReference type="RefSeq" id="WP_002687087.1">
    <property type="nucleotide sequence ID" value="NZ_UFTJ01000001.1"/>
</dbReference>
<dbReference type="GO" id="GO:0009254">
    <property type="term" value="P:peptidoglycan turnover"/>
    <property type="evidence" value="ECO:0007669"/>
    <property type="project" value="TreeGrafter"/>
</dbReference>
<feature type="chain" id="PRO_5016730840" description="beta-N-acetylhexosaminidase" evidence="6">
    <location>
        <begin position="24"/>
        <end position="568"/>
    </location>
</feature>
<comment type="catalytic activity">
    <reaction evidence="1">
        <text>Hydrolysis of terminal non-reducing N-acetyl-D-hexosamine residues in N-acetyl-beta-D-hexosaminides.</text>
        <dbReference type="EC" id="3.2.1.52"/>
    </reaction>
</comment>
<proteinExistence type="inferred from homology"/>
<dbReference type="InterPro" id="IPR036962">
    <property type="entry name" value="Glyco_hydro_3_N_sf"/>
</dbReference>
<dbReference type="Gene3D" id="3.20.20.300">
    <property type="entry name" value="Glycoside hydrolase, family 3, N-terminal domain"/>
    <property type="match status" value="1"/>
</dbReference>
<comment type="similarity">
    <text evidence="2">Belongs to the glycosyl hydrolase 3 family.</text>
</comment>
<reference evidence="8 9" key="1">
    <citation type="submission" date="2018-06" db="EMBL/GenBank/DDBJ databases">
        <authorList>
            <consortium name="Pathogen Informatics"/>
            <person name="Doyle S."/>
        </authorList>
    </citation>
    <scope>NUCLEOTIDE SEQUENCE [LARGE SCALE GENOMIC DNA]</scope>
    <source>
        <strain evidence="8 9">NCTC11661</strain>
    </source>
</reference>
<evidence type="ECO:0000256" key="4">
    <source>
        <dbReference type="ARBA" id="ARBA00022801"/>
    </source>
</evidence>
<dbReference type="GO" id="GO:0005975">
    <property type="term" value="P:carbohydrate metabolic process"/>
    <property type="evidence" value="ECO:0007669"/>
    <property type="project" value="InterPro"/>
</dbReference>
<accession>A0A376BYE5</accession>
<keyword evidence="6" id="KW-0732">Signal</keyword>
<dbReference type="Proteomes" id="UP000255515">
    <property type="component" value="Unassembled WGS sequence"/>
</dbReference>
<name>A0A376BYE5_9FLAO</name>
<dbReference type="AlphaFoldDB" id="A0A376BYE5"/>
<feature type="domain" description="Glycoside hydrolase family 3 N-terminal" evidence="7">
    <location>
        <begin position="52"/>
        <end position="366"/>
    </location>
</feature>
<dbReference type="GO" id="GO:0004563">
    <property type="term" value="F:beta-N-acetylhexosaminidase activity"/>
    <property type="evidence" value="ECO:0007669"/>
    <property type="project" value="UniProtKB-EC"/>
</dbReference>
<organism evidence="8 9">
    <name type="scientific">Bergeyella zoohelcum</name>
    <dbReference type="NCBI Taxonomy" id="1015"/>
    <lineage>
        <taxon>Bacteria</taxon>
        <taxon>Pseudomonadati</taxon>
        <taxon>Bacteroidota</taxon>
        <taxon>Flavobacteriia</taxon>
        <taxon>Flavobacteriales</taxon>
        <taxon>Weeksellaceae</taxon>
        <taxon>Bergeyella</taxon>
    </lineage>
</organism>
<evidence type="ECO:0000313" key="9">
    <source>
        <dbReference type="Proteomes" id="UP000255515"/>
    </source>
</evidence>
<dbReference type="EMBL" id="UFTJ01000001">
    <property type="protein sequence ID" value="SSZ46662.1"/>
    <property type="molecule type" value="Genomic_DNA"/>
</dbReference>